<sequence length="155" mass="18144">MEAIASVIAVLGTLLGVAITQRFQRRALQRTEEFARREKMRQERLDAYSAYAGSLVNYRRSLVHRWFFEHEQRTDEEEVDVRRRAYDFRSQAQDALFRVEMLTDDEGLIAQARGAFERISLVHKAQGRDEMDARRDETRREIDDFVKAAKAYVAG</sequence>
<dbReference type="Proteomes" id="UP001596523">
    <property type="component" value="Unassembled WGS sequence"/>
</dbReference>
<organism evidence="1 2">
    <name type="scientific">Streptomyces monticola</name>
    <dbReference type="NCBI Taxonomy" id="2666263"/>
    <lineage>
        <taxon>Bacteria</taxon>
        <taxon>Bacillati</taxon>
        <taxon>Actinomycetota</taxon>
        <taxon>Actinomycetes</taxon>
        <taxon>Kitasatosporales</taxon>
        <taxon>Streptomycetaceae</taxon>
        <taxon>Streptomyces</taxon>
    </lineage>
</organism>
<evidence type="ECO:0000313" key="1">
    <source>
        <dbReference type="EMBL" id="MFC7306303.1"/>
    </source>
</evidence>
<accession>A0ABW2JLG6</accession>
<protein>
    <recommendedName>
        <fullName evidence="3">Secreted protein</fullName>
    </recommendedName>
</protein>
<dbReference type="EMBL" id="JBHTCF010000007">
    <property type="protein sequence ID" value="MFC7306303.1"/>
    <property type="molecule type" value="Genomic_DNA"/>
</dbReference>
<comment type="caution">
    <text evidence="1">The sequence shown here is derived from an EMBL/GenBank/DDBJ whole genome shotgun (WGS) entry which is preliminary data.</text>
</comment>
<dbReference type="RefSeq" id="WP_381831656.1">
    <property type="nucleotide sequence ID" value="NZ_JBHTCF010000007.1"/>
</dbReference>
<name>A0ABW2JLG6_9ACTN</name>
<keyword evidence="2" id="KW-1185">Reference proteome</keyword>
<reference evidence="2" key="1">
    <citation type="journal article" date="2019" name="Int. J. Syst. Evol. Microbiol.">
        <title>The Global Catalogue of Microorganisms (GCM) 10K type strain sequencing project: providing services to taxonomists for standard genome sequencing and annotation.</title>
        <authorList>
            <consortium name="The Broad Institute Genomics Platform"/>
            <consortium name="The Broad Institute Genome Sequencing Center for Infectious Disease"/>
            <person name="Wu L."/>
            <person name="Ma J."/>
        </authorList>
    </citation>
    <scope>NUCLEOTIDE SEQUENCE [LARGE SCALE GENOMIC DNA]</scope>
    <source>
        <strain evidence="2">SYNS20</strain>
    </source>
</reference>
<evidence type="ECO:0000313" key="2">
    <source>
        <dbReference type="Proteomes" id="UP001596523"/>
    </source>
</evidence>
<evidence type="ECO:0008006" key="3">
    <source>
        <dbReference type="Google" id="ProtNLM"/>
    </source>
</evidence>
<gene>
    <name evidence="1" type="ORF">ACFQVC_19025</name>
</gene>
<proteinExistence type="predicted"/>